<evidence type="ECO:0000313" key="4">
    <source>
        <dbReference type="Proteomes" id="UP001212997"/>
    </source>
</evidence>
<gene>
    <name evidence="3" type="ORF">NLI96_g2276</name>
</gene>
<dbReference type="PANTHER" id="PTHR13774:SF17">
    <property type="entry name" value="PHENAZINE BIOSYNTHESIS-LIKE DOMAIN-CONTAINING PROTEIN"/>
    <property type="match status" value="1"/>
</dbReference>
<reference evidence="3" key="1">
    <citation type="submission" date="2022-07" db="EMBL/GenBank/DDBJ databases">
        <title>Genome Sequence of Physisporinus lineatus.</title>
        <authorList>
            <person name="Buettner E."/>
        </authorList>
    </citation>
    <scope>NUCLEOTIDE SEQUENCE</scope>
    <source>
        <strain evidence="3">VT162</strain>
    </source>
</reference>
<dbReference type="NCBIfam" id="TIGR00654">
    <property type="entry name" value="PhzF_family"/>
    <property type="match status" value="1"/>
</dbReference>
<dbReference type="PANTHER" id="PTHR13774">
    <property type="entry name" value="PHENAZINE BIOSYNTHESIS PROTEIN"/>
    <property type="match status" value="1"/>
</dbReference>
<protein>
    <recommendedName>
        <fullName evidence="5">Diaminopimelate epimerase-like protein</fullName>
    </recommendedName>
</protein>
<dbReference type="PIRSF" id="PIRSF016184">
    <property type="entry name" value="PhzC_PhzF"/>
    <property type="match status" value="1"/>
</dbReference>
<proteinExistence type="inferred from homology"/>
<accession>A0AAD5V8M5</accession>
<dbReference type="GO" id="GO:0005737">
    <property type="term" value="C:cytoplasm"/>
    <property type="evidence" value="ECO:0007669"/>
    <property type="project" value="TreeGrafter"/>
</dbReference>
<name>A0AAD5V8M5_9APHY</name>
<dbReference type="AlphaFoldDB" id="A0AAD5V8M5"/>
<dbReference type="Gene3D" id="3.10.310.10">
    <property type="entry name" value="Diaminopimelate Epimerase, Chain A, domain 1"/>
    <property type="match status" value="2"/>
</dbReference>
<dbReference type="EMBL" id="JANAWD010000050">
    <property type="protein sequence ID" value="KAJ3489213.1"/>
    <property type="molecule type" value="Genomic_DNA"/>
</dbReference>
<evidence type="ECO:0000256" key="1">
    <source>
        <dbReference type="ARBA" id="ARBA00008270"/>
    </source>
</evidence>
<sequence>MSKPIPFFITNAFTNDLYKGNPAAVVFLDHDLPFSTLLEIAQNFNQPITTFISPSSPSTTGDVRSKNFRIRWLTSSNEIALCGHGTLASAGTIFSVQDLTGNLEILNFETTDGRVISAQKVENQVEISLTSATIEEPDDETQERIRGIIRRGLKKDDTLVRFIGIGKKGFEKFLLVEIDVQDDLANREIDHSEFLKTGYMTNIVTSRPSFPGSSFVSRMFAPSVNVNEDHVCGSAHCMLVPYWTQKLGVSGNGFMRAKQVGPRGGELDVVWLEDEERVLLRGEYRVVMKGELWV</sequence>
<dbReference type="Proteomes" id="UP001212997">
    <property type="component" value="Unassembled WGS sequence"/>
</dbReference>
<evidence type="ECO:0008006" key="5">
    <source>
        <dbReference type="Google" id="ProtNLM"/>
    </source>
</evidence>
<dbReference type="SUPFAM" id="SSF54506">
    <property type="entry name" value="Diaminopimelate epimerase-like"/>
    <property type="match status" value="1"/>
</dbReference>
<keyword evidence="2" id="KW-0413">Isomerase</keyword>
<evidence type="ECO:0000313" key="3">
    <source>
        <dbReference type="EMBL" id="KAJ3489213.1"/>
    </source>
</evidence>
<evidence type="ECO:0000256" key="2">
    <source>
        <dbReference type="ARBA" id="ARBA00023235"/>
    </source>
</evidence>
<keyword evidence="4" id="KW-1185">Reference proteome</keyword>
<dbReference type="GO" id="GO:0016853">
    <property type="term" value="F:isomerase activity"/>
    <property type="evidence" value="ECO:0007669"/>
    <property type="project" value="UniProtKB-KW"/>
</dbReference>
<dbReference type="InterPro" id="IPR003719">
    <property type="entry name" value="Phenazine_PhzF-like"/>
</dbReference>
<comment type="similarity">
    <text evidence="1">Belongs to the PhzF family.</text>
</comment>
<dbReference type="Pfam" id="PF02567">
    <property type="entry name" value="PhzC-PhzF"/>
    <property type="match status" value="1"/>
</dbReference>
<organism evidence="3 4">
    <name type="scientific">Meripilus lineatus</name>
    <dbReference type="NCBI Taxonomy" id="2056292"/>
    <lineage>
        <taxon>Eukaryota</taxon>
        <taxon>Fungi</taxon>
        <taxon>Dikarya</taxon>
        <taxon>Basidiomycota</taxon>
        <taxon>Agaricomycotina</taxon>
        <taxon>Agaricomycetes</taxon>
        <taxon>Polyporales</taxon>
        <taxon>Meripilaceae</taxon>
        <taxon>Meripilus</taxon>
    </lineage>
</organism>
<comment type="caution">
    <text evidence="3">The sequence shown here is derived from an EMBL/GenBank/DDBJ whole genome shotgun (WGS) entry which is preliminary data.</text>
</comment>